<keyword evidence="5" id="KW-0540">Nuclease</keyword>
<evidence type="ECO:0000256" key="15">
    <source>
        <dbReference type="SAM" id="MobiDB-lite"/>
    </source>
</evidence>
<evidence type="ECO:0000256" key="3">
    <source>
        <dbReference type="ARBA" id="ARBA00022679"/>
    </source>
</evidence>
<name>A0A3M0K6E8_HIRRU</name>
<comment type="caution">
    <text evidence="18">The sequence shown here is derived from an EMBL/GenBank/DDBJ whole genome shotgun (WGS) entry which is preliminary data.</text>
</comment>
<dbReference type="EMBL" id="QRBI01000118">
    <property type="protein sequence ID" value="RMC08101.1"/>
    <property type="molecule type" value="Genomic_DNA"/>
</dbReference>
<evidence type="ECO:0000313" key="19">
    <source>
        <dbReference type="Proteomes" id="UP000269221"/>
    </source>
</evidence>
<dbReference type="Pfam" id="PF00665">
    <property type="entry name" value="rve"/>
    <property type="match status" value="1"/>
</dbReference>
<evidence type="ECO:0000256" key="7">
    <source>
        <dbReference type="ARBA" id="ARBA00022759"/>
    </source>
</evidence>
<evidence type="ECO:0000256" key="1">
    <source>
        <dbReference type="ARBA" id="ARBA00010879"/>
    </source>
</evidence>
<dbReference type="InterPro" id="IPR036397">
    <property type="entry name" value="RNaseH_sf"/>
</dbReference>
<dbReference type="SUPFAM" id="SSF50122">
    <property type="entry name" value="DNA-binding domain of retroviral integrase"/>
    <property type="match status" value="1"/>
</dbReference>
<proteinExistence type="inferred from homology"/>
<feature type="domain" description="Integrase-type" evidence="17">
    <location>
        <begin position="481"/>
        <end position="528"/>
    </location>
</feature>
<dbReference type="InterPro" id="IPR043128">
    <property type="entry name" value="Rev_trsase/Diguanyl_cyclase"/>
</dbReference>
<dbReference type="InterPro" id="IPR000477">
    <property type="entry name" value="RT_dom"/>
</dbReference>
<dbReference type="SUPFAM" id="SSF56672">
    <property type="entry name" value="DNA/RNA polymerases"/>
    <property type="match status" value="1"/>
</dbReference>
<evidence type="ECO:0000256" key="8">
    <source>
        <dbReference type="ARBA" id="ARBA00022801"/>
    </source>
</evidence>
<keyword evidence="8" id="KW-0378">Hydrolase</keyword>
<dbReference type="Pfam" id="PF00078">
    <property type="entry name" value="RVT_1"/>
    <property type="match status" value="1"/>
</dbReference>
<evidence type="ECO:0000256" key="6">
    <source>
        <dbReference type="ARBA" id="ARBA00022723"/>
    </source>
</evidence>
<dbReference type="OrthoDB" id="422540at2759"/>
<dbReference type="GO" id="GO:0035613">
    <property type="term" value="F:RNA stem-loop binding"/>
    <property type="evidence" value="ECO:0007669"/>
    <property type="project" value="TreeGrafter"/>
</dbReference>
<evidence type="ECO:0000313" key="18">
    <source>
        <dbReference type="EMBL" id="RMC08101.1"/>
    </source>
</evidence>
<keyword evidence="9" id="KW-0862">Zinc</keyword>
<dbReference type="InterPro" id="IPR036862">
    <property type="entry name" value="Integrase_C_dom_sf_retrovir"/>
</dbReference>
<evidence type="ECO:0000256" key="13">
    <source>
        <dbReference type="ARBA" id="ARBA00023268"/>
    </source>
</evidence>
<evidence type="ECO:0000259" key="17">
    <source>
        <dbReference type="PROSITE" id="PS51027"/>
    </source>
</evidence>
<keyword evidence="6" id="KW-0479">Metal-binding</keyword>
<dbReference type="InterPro" id="IPR001037">
    <property type="entry name" value="Integrase_C_retrovir"/>
</dbReference>
<evidence type="ECO:0000256" key="14">
    <source>
        <dbReference type="PROSITE-ProRule" id="PRU00506"/>
    </source>
</evidence>
<dbReference type="Gene3D" id="3.30.70.270">
    <property type="match status" value="1"/>
</dbReference>
<feature type="domain" description="Integrase catalytic" evidence="16">
    <location>
        <begin position="309"/>
        <end position="471"/>
    </location>
</feature>
<dbReference type="Proteomes" id="UP000269221">
    <property type="component" value="Unassembled WGS sequence"/>
</dbReference>
<evidence type="ECO:0000256" key="5">
    <source>
        <dbReference type="ARBA" id="ARBA00022722"/>
    </source>
</evidence>
<dbReference type="GO" id="GO:0015074">
    <property type="term" value="P:DNA integration"/>
    <property type="evidence" value="ECO:0007669"/>
    <property type="project" value="UniProtKB-KW"/>
</dbReference>
<keyword evidence="19" id="KW-1185">Reference proteome</keyword>
<dbReference type="PANTHER" id="PTHR41694">
    <property type="entry name" value="ENDOGENOUS RETROVIRUS GROUP K MEMBER POL PROTEIN"/>
    <property type="match status" value="1"/>
</dbReference>
<dbReference type="Pfam" id="PF00552">
    <property type="entry name" value="IN_DBD_C"/>
    <property type="match status" value="1"/>
</dbReference>
<dbReference type="InterPro" id="IPR001584">
    <property type="entry name" value="Integrase_cat-core"/>
</dbReference>
<dbReference type="GO" id="GO:0003677">
    <property type="term" value="F:DNA binding"/>
    <property type="evidence" value="ECO:0007669"/>
    <property type="project" value="UniProtKB-KW"/>
</dbReference>
<dbReference type="SUPFAM" id="SSF53098">
    <property type="entry name" value="Ribonuclease H-like"/>
    <property type="match status" value="1"/>
</dbReference>
<comment type="similarity">
    <text evidence="1">Belongs to the beta type-B retroviral polymerase family. HERV class-II K(HML-2) pol subfamily.</text>
</comment>
<evidence type="ECO:0000256" key="10">
    <source>
        <dbReference type="ARBA" id="ARBA00022908"/>
    </source>
</evidence>
<evidence type="ECO:0000256" key="11">
    <source>
        <dbReference type="ARBA" id="ARBA00022918"/>
    </source>
</evidence>
<dbReference type="InterPro" id="IPR043502">
    <property type="entry name" value="DNA/RNA_pol_sf"/>
</dbReference>
<protein>
    <recommendedName>
        <fullName evidence="2">ribonuclease H</fullName>
        <ecNumber evidence="2">3.1.26.4</ecNumber>
    </recommendedName>
</protein>
<evidence type="ECO:0000256" key="2">
    <source>
        <dbReference type="ARBA" id="ARBA00012180"/>
    </source>
</evidence>
<dbReference type="Gene3D" id="3.30.420.10">
    <property type="entry name" value="Ribonuclease H-like superfamily/Ribonuclease H"/>
    <property type="match status" value="1"/>
</dbReference>
<evidence type="ECO:0000256" key="12">
    <source>
        <dbReference type="ARBA" id="ARBA00023125"/>
    </source>
</evidence>
<dbReference type="Gene3D" id="2.30.30.10">
    <property type="entry name" value="Integrase, C-terminal domain superfamily, retroviral"/>
    <property type="match status" value="1"/>
</dbReference>
<evidence type="ECO:0000256" key="4">
    <source>
        <dbReference type="ARBA" id="ARBA00022695"/>
    </source>
</evidence>
<sequence length="648" mass="72889">MFLTTMAMAEAKTTPEKVSTDIWIYLRSQILGRNNGAMGLHSKECCQGRILDHVECLCWNNDLIIGNCPLPLTTKMVKVRTLRHGPGPEKSPKKSLGVALPLVEAVYNSLPGRRGQLRHTLGALFRWRTGNSELLRSQEGDISKPILTADSRHPPYRLRLTEGLHLRTADWTIASVNTEEQGTWPVVEAADKAIIHHYMDDVLVCAPNDDVLSHMLDLTINSLIAAGFELQEEKVQRMPPWQYLGLEISKRTIVPQKSEIRTKAKLSHQLFHQNALALFADSTSTGNRPRQLWLRVRPAPSTPYQLLSSGVNPRGLKSCEVWQTDVTRFPEFGCSKFVHVSVDTFSGTVFASAHTGEKSLDAIKHLIQAFSFMGIPRELKTDNGPAYRSKEFRNFLQQWGVEHKTGIPHSPTGQAVVERTHRDIKRVLHQQQQVLKTEPPSIRLARALFTINFLNCSFEGLNPPVVRHFGANPQFNITERPPVMVRDPETGKAEGPHDLVTWGRGYACVSTPTGPKWIPSKWKKDLSAIDPDCDSEIVHWSKPKGVAVTVFLPWVAIAKALGELAHLECWVAKQANLTTDALTNLLESREEDAKLEFKEALEGTPEDEDGRNPNEEQHGLGYPTQQEWFMEAYPQSQYLPPPFQFWSS</sequence>
<evidence type="ECO:0000256" key="9">
    <source>
        <dbReference type="ARBA" id="ARBA00022833"/>
    </source>
</evidence>
<dbReference type="EC" id="3.1.26.4" evidence="2"/>
<feature type="region of interest" description="Disordered" evidence="15">
    <location>
        <begin position="601"/>
        <end position="624"/>
    </location>
</feature>
<keyword evidence="13" id="KW-0511">Multifunctional enzyme</keyword>
<gene>
    <name evidence="18" type="ORF">DUI87_15132</name>
</gene>
<dbReference type="PROSITE" id="PS50994">
    <property type="entry name" value="INTEGRASE"/>
    <property type="match status" value="1"/>
</dbReference>
<dbReference type="InterPro" id="IPR012337">
    <property type="entry name" value="RNaseH-like_sf"/>
</dbReference>
<dbReference type="GO" id="GO:0046872">
    <property type="term" value="F:metal ion binding"/>
    <property type="evidence" value="ECO:0007669"/>
    <property type="project" value="UniProtKB-KW"/>
</dbReference>
<keyword evidence="7" id="KW-0255">Endonuclease</keyword>
<dbReference type="PANTHER" id="PTHR41694:SF4">
    <property type="entry name" value="ENDOGENOUS RETROVIRUS GROUP K MEMBER 10 POL PROTEIN-RELATED"/>
    <property type="match status" value="1"/>
</dbReference>
<keyword evidence="3" id="KW-0808">Transferase</keyword>
<organism evidence="18 19">
    <name type="scientific">Hirundo rustica rustica</name>
    <dbReference type="NCBI Taxonomy" id="333673"/>
    <lineage>
        <taxon>Eukaryota</taxon>
        <taxon>Metazoa</taxon>
        <taxon>Chordata</taxon>
        <taxon>Craniata</taxon>
        <taxon>Vertebrata</taxon>
        <taxon>Euteleostomi</taxon>
        <taxon>Archelosauria</taxon>
        <taxon>Archosauria</taxon>
        <taxon>Dinosauria</taxon>
        <taxon>Saurischia</taxon>
        <taxon>Theropoda</taxon>
        <taxon>Coelurosauria</taxon>
        <taxon>Aves</taxon>
        <taxon>Neognathae</taxon>
        <taxon>Neoaves</taxon>
        <taxon>Telluraves</taxon>
        <taxon>Australaves</taxon>
        <taxon>Passeriformes</taxon>
        <taxon>Sylvioidea</taxon>
        <taxon>Hirundinidae</taxon>
        <taxon>Hirundo</taxon>
    </lineage>
</organism>
<keyword evidence="4" id="KW-0548">Nucleotidyltransferase</keyword>
<keyword evidence="11" id="KW-0695">RNA-directed DNA polymerase</keyword>
<keyword evidence="10" id="KW-0229">DNA integration</keyword>
<keyword evidence="12" id="KW-0238">DNA-binding</keyword>
<dbReference type="AlphaFoldDB" id="A0A3M0K6E8"/>
<dbReference type="PROSITE" id="PS51027">
    <property type="entry name" value="INTEGRASE_DBD"/>
    <property type="match status" value="1"/>
</dbReference>
<evidence type="ECO:0000259" key="16">
    <source>
        <dbReference type="PROSITE" id="PS50994"/>
    </source>
</evidence>
<dbReference type="GO" id="GO:0004523">
    <property type="term" value="F:RNA-DNA hybrid ribonuclease activity"/>
    <property type="evidence" value="ECO:0007669"/>
    <property type="project" value="UniProtKB-EC"/>
</dbReference>
<accession>A0A3M0K6E8</accession>
<reference evidence="18 19" key="1">
    <citation type="submission" date="2018-07" db="EMBL/GenBank/DDBJ databases">
        <title>A high quality draft genome assembly of the barn swallow (H. rustica rustica).</title>
        <authorList>
            <person name="Formenti G."/>
            <person name="Chiara M."/>
            <person name="Poveda L."/>
            <person name="Francoijs K.-J."/>
            <person name="Bonisoli-Alquati A."/>
            <person name="Canova L."/>
            <person name="Gianfranceschi L."/>
            <person name="Horner D.S."/>
            <person name="Saino N."/>
        </authorList>
    </citation>
    <scope>NUCLEOTIDE SEQUENCE [LARGE SCALE GENOMIC DNA]</scope>
    <source>
        <strain evidence="18">Chelidonia</strain>
        <tissue evidence="18">Blood</tissue>
    </source>
</reference>
<dbReference type="GO" id="GO:0003964">
    <property type="term" value="F:RNA-directed DNA polymerase activity"/>
    <property type="evidence" value="ECO:0007669"/>
    <property type="project" value="UniProtKB-KW"/>
</dbReference>
<feature type="DNA-binding region" description="Integrase-type" evidence="14">
    <location>
        <begin position="481"/>
        <end position="528"/>
    </location>
</feature>